<dbReference type="Gene3D" id="3.90.1150.10">
    <property type="entry name" value="Aspartate Aminotransferase, domain 1"/>
    <property type="match status" value="1"/>
</dbReference>
<dbReference type="SUPFAM" id="SSF53383">
    <property type="entry name" value="PLP-dependent transferases"/>
    <property type="match status" value="1"/>
</dbReference>
<dbReference type="GO" id="GO:0004069">
    <property type="term" value="F:L-aspartate:2-oxoglutarate aminotransferase activity"/>
    <property type="evidence" value="ECO:0007669"/>
    <property type="project" value="UniProtKB-EC"/>
</dbReference>
<keyword evidence="4 7" id="KW-0808">Transferase</keyword>
<sequence length="388" mass="41715">MDRKTLGTRMDAVQTPIIPTIGAMVRATPGCISLGQGVVHYPPPRAALEAAAAAVTEPTTSQYQPAAGIPRLLERITAKLAAENGIHVGRDVRVMVTAGGNMAFCHALDAITQPGDEIIVNTPYYFNHEMAIRIAGCVPVCVPTDERYQPRVDALRAAITDRTRAIVTVTPNNPTGAVYPEATLRAINALCGERGIYHVCDEPYEYFTYGGARHFSGGSIAGAEKHTLSIFSLSKAFGFAGWRTGYMAYPEHLEGAMLKIQDTMLICPPVVTQIAAAACLEAGRGYAEPFVKDLAEVRELVLERLGRLAPKVNVPPAEGAFYCFVKIDSGKDPMEIAERLIREFKVAVLPGSTFGVEGCYLRIAYGALKKETVAEGMGRLVEGLGVCI</sequence>
<evidence type="ECO:0000313" key="8">
    <source>
        <dbReference type="Proteomes" id="UP000501534"/>
    </source>
</evidence>
<comment type="cofactor">
    <cofactor evidence="1">
        <name>pyridoxal 5'-phosphate</name>
        <dbReference type="ChEBI" id="CHEBI:597326"/>
    </cofactor>
</comment>
<dbReference type="Pfam" id="PF00155">
    <property type="entry name" value="Aminotran_1_2"/>
    <property type="match status" value="1"/>
</dbReference>
<evidence type="ECO:0000256" key="3">
    <source>
        <dbReference type="ARBA" id="ARBA00022576"/>
    </source>
</evidence>
<evidence type="ECO:0000256" key="1">
    <source>
        <dbReference type="ARBA" id="ARBA00001933"/>
    </source>
</evidence>
<dbReference type="InterPro" id="IPR004839">
    <property type="entry name" value="Aminotransferase_I/II_large"/>
</dbReference>
<accession>A0A6M4GTP2</accession>
<proteinExistence type="inferred from homology"/>
<reference evidence="7 8" key="1">
    <citation type="submission" date="2020-04" db="EMBL/GenBank/DDBJ databases">
        <title>Usitatibacter rugosus gen. nov., sp. nov. and Usitatibacter palustris sp. nov., novel members of Usitatibacteraceae fam. nov. within the order Nitrosomonadales isolated from soil.</title>
        <authorList>
            <person name="Huber K.J."/>
            <person name="Neumann-Schaal M."/>
            <person name="Geppert A."/>
            <person name="Luckner M."/>
            <person name="Wanner G."/>
            <person name="Overmann J."/>
        </authorList>
    </citation>
    <scope>NUCLEOTIDE SEQUENCE [LARGE SCALE GENOMIC DNA]</scope>
    <source>
        <strain evidence="7 8">0125_3</strain>
    </source>
</reference>
<dbReference type="InterPro" id="IPR015424">
    <property type="entry name" value="PyrdxlP-dep_Trfase"/>
</dbReference>
<keyword evidence="5" id="KW-0663">Pyridoxal phosphate</keyword>
<keyword evidence="8" id="KW-1185">Reference proteome</keyword>
<dbReference type="CDD" id="cd00609">
    <property type="entry name" value="AAT_like"/>
    <property type="match status" value="1"/>
</dbReference>
<evidence type="ECO:0000256" key="4">
    <source>
        <dbReference type="ARBA" id="ARBA00022679"/>
    </source>
</evidence>
<dbReference type="Gene3D" id="3.40.640.10">
    <property type="entry name" value="Type I PLP-dependent aspartate aminotransferase-like (Major domain)"/>
    <property type="match status" value="1"/>
</dbReference>
<dbReference type="RefSeq" id="WP_212757031.1">
    <property type="nucleotide sequence ID" value="NZ_CP053069.1"/>
</dbReference>
<gene>
    <name evidence="7" type="primary">aspC</name>
    <name evidence="7" type="ORF">DSM104443_01550</name>
</gene>
<dbReference type="KEGG" id="uru:DSM104443_01550"/>
<organism evidence="7 8">
    <name type="scientific">Usitatibacter rugosus</name>
    <dbReference type="NCBI Taxonomy" id="2732067"/>
    <lineage>
        <taxon>Bacteria</taxon>
        <taxon>Pseudomonadati</taxon>
        <taxon>Pseudomonadota</taxon>
        <taxon>Betaproteobacteria</taxon>
        <taxon>Nitrosomonadales</taxon>
        <taxon>Usitatibacteraceae</taxon>
        <taxon>Usitatibacter</taxon>
    </lineage>
</organism>
<dbReference type="InterPro" id="IPR015422">
    <property type="entry name" value="PyrdxlP-dep_Trfase_small"/>
</dbReference>
<protein>
    <submittedName>
        <fullName evidence="7">Aspartate/prephenate aminotransferase</fullName>
        <ecNumber evidence="7">2.6.1.1</ecNumber>
    </submittedName>
</protein>
<dbReference type="Proteomes" id="UP000501534">
    <property type="component" value="Chromosome"/>
</dbReference>
<dbReference type="EC" id="2.6.1.1" evidence="7"/>
<evidence type="ECO:0000313" key="7">
    <source>
        <dbReference type="EMBL" id="QJR10486.1"/>
    </source>
</evidence>
<dbReference type="PANTHER" id="PTHR46383:SF5">
    <property type="entry name" value="AMINOTRANSFERASE CLASS I_CLASSII DOMAIN-CONTAINING PROTEIN"/>
    <property type="match status" value="1"/>
</dbReference>
<dbReference type="NCBIfam" id="NF004621">
    <property type="entry name" value="PRK05957.1"/>
    <property type="match status" value="1"/>
</dbReference>
<feature type="domain" description="Aminotransferase class I/classII large" evidence="6">
    <location>
        <begin position="31"/>
        <end position="379"/>
    </location>
</feature>
<dbReference type="InterPro" id="IPR015421">
    <property type="entry name" value="PyrdxlP-dep_Trfase_major"/>
</dbReference>
<dbReference type="PANTHER" id="PTHR46383">
    <property type="entry name" value="ASPARTATE AMINOTRANSFERASE"/>
    <property type="match status" value="1"/>
</dbReference>
<evidence type="ECO:0000256" key="5">
    <source>
        <dbReference type="ARBA" id="ARBA00022898"/>
    </source>
</evidence>
<dbReference type="AlphaFoldDB" id="A0A6M4GTP2"/>
<dbReference type="EMBL" id="CP053069">
    <property type="protein sequence ID" value="QJR10486.1"/>
    <property type="molecule type" value="Genomic_DNA"/>
</dbReference>
<dbReference type="GO" id="GO:0006520">
    <property type="term" value="P:amino acid metabolic process"/>
    <property type="evidence" value="ECO:0007669"/>
    <property type="project" value="InterPro"/>
</dbReference>
<dbReference type="InterPro" id="IPR050596">
    <property type="entry name" value="AspAT/PAT-like"/>
</dbReference>
<evidence type="ECO:0000256" key="2">
    <source>
        <dbReference type="ARBA" id="ARBA00007441"/>
    </source>
</evidence>
<evidence type="ECO:0000259" key="6">
    <source>
        <dbReference type="Pfam" id="PF00155"/>
    </source>
</evidence>
<name>A0A6M4GTP2_9PROT</name>
<comment type="similarity">
    <text evidence="2">Belongs to the class-I pyridoxal-phosphate-dependent aminotransferase family.</text>
</comment>
<keyword evidence="3 7" id="KW-0032">Aminotransferase</keyword>
<dbReference type="GO" id="GO:0030170">
    <property type="term" value="F:pyridoxal phosphate binding"/>
    <property type="evidence" value="ECO:0007669"/>
    <property type="project" value="InterPro"/>
</dbReference>